<evidence type="ECO:0000256" key="4">
    <source>
        <dbReference type="ARBA" id="ARBA00042703"/>
    </source>
</evidence>
<dbReference type="PANTHER" id="PTHR46118">
    <property type="entry name" value="PROTEIN ABHD11"/>
    <property type="match status" value="1"/>
</dbReference>
<evidence type="ECO:0000313" key="14">
    <source>
        <dbReference type="Proteomes" id="UP000479190"/>
    </source>
</evidence>
<evidence type="ECO:0000313" key="13">
    <source>
        <dbReference type="EMBL" id="CAB0041075.1"/>
    </source>
</evidence>
<dbReference type="GO" id="GO:0005739">
    <property type="term" value="C:mitochondrion"/>
    <property type="evidence" value="ECO:0007669"/>
    <property type="project" value="TreeGrafter"/>
</dbReference>
<name>A0A6H5J131_9HYME</name>
<dbReference type="PANTHER" id="PTHR46118:SF4">
    <property type="entry name" value="PROTEIN ABHD11"/>
    <property type="match status" value="1"/>
</dbReference>
<feature type="domain" description="AB hydrolase-1" evidence="12">
    <location>
        <begin position="65"/>
        <end position="304"/>
    </location>
</feature>
<evidence type="ECO:0000256" key="10">
    <source>
        <dbReference type="ARBA" id="ARBA00048513"/>
    </source>
</evidence>
<dbReference type="PRINTS" id="PR00111">
    <property type="entry name" value="ABHYDROLASE"/>
</dbReference>
<evidence type="ECO:0000256" key="8">
    <source>
        <dbReference type="ARBA" id="ARBA00048283"/>
    </source>
</evidence>
<dbReference type="InterPro" id="IPR029058">
    <property type="entry name" value="AB_hydrolase_fold"/>
</dbReference>
<keyword evidence="2" id="KW-0378">Hydrolase</keyword>
<dbReference type="Gene3D" id="3.40.50.1820">
    <property type="entry name" value="alpha/beta hydrolase"/>
    <property type="match status" value="1"/>
</dbReference>
<evidence type="ECO:0000259" key="12">
    <source>
        <dbReference type="Pfam" id="PF00561"/>
    </source>
</evidence>
<comment type="catalytic activity">
    <reaction evidence="9">
        <text>1,2-didecanoylglycerol + H2O = decanoylglycerol + decanoate + H(+)</text>
        <dbReference type="Rhea" id="RHEA:48596"/>
        <dbReference type="ChEBI" id="CHEBI:11152"/>
        <dbReference type="ChEBI" id="CHEBI:15377"/>
        <dbReference type="ChEBI" id="CHEBI:15378"/>
        <dbReference type="ChEBI" id="CHEBI:27689"/>
        <dbReference type="ChEBI" id="CHEBI:90605"/>
    </reaction>
</comment>
<evidence type="ECO:0000256" key="11">
    <source>
        <dbReference type="ARBA" id="ARBA00048919"/>
    </source>
</evidence>
<evidence type="ECO:0000256" key="9">
    <source>
        <dbReference type="ARBA" id="ARBA00048504"/>
    </source>
</evidence>
<organism evidence="13 14">
    <name type="scientific">Trichogramma brassicae</name>
    <dbReference type="NCBI Taxonomy" id="86971"/>
    <lineage>
        <taxon>Eukaryota</taxon>
        <taxon>Metazoa</taxon>
        <taxon>Ecdysozoa</taxon>
        <taxon>Arthropoda</taxon>
        <taxon>Hexapoda</taxon>
        <taxon>Insecta</taxon>
        <taxon>Pterygota</taxon>
        <taxon>Neoptera</taxon>
        <taxon>Endopterygota</taxon>
        <taxon>Hymenoptera</taxon>
        <taxon>Apocrita</taxon>
        <taxon>Proctotrupomorpha</taxon>
        <taxon>Chalcidoidea</taxon>
        <taxon>Trichogrammatidae</taxon>
        <taxon>Trichogramma</taxon>
    </lineage>
</organism>
<accession>A0A6H5J131</accession>
<dbReference type="OrthoDB" id="8119704at2759"/>
<dbReference type="InterPro" id="IPR000073">
    <property type="entry name" value="AB_hydrolase_1"/>
</dbReference>
<comment type="catalytic activity">
    <reaction evidence="6">
        <text>a 1,3-diacyl-sn-glycerol + H2O = a 1-acyl-sn-glycerol + a fatty acid + H(+)</text>
        <dbReference type="Rhea" id="RHEA:38503"/>
        <dbReference type="ChEBI" id="CHEBI:15377"/>
        <dbReference type="ChEBI" id="CHEBI:15378"/>
        <dbReference type="ChEBI" id="CHEBI:28868"/>
        <dbReference type="ChEBI" id="CHEBI:64683"/>
        <dbReference type="ChEBI" id="CHEBI:77272"/>
    </reaction>
</comment>
<dbReference type="Pfam" id="PF00561">
    <property type="entry name" value="Abhydrolase_1"/>
    <property type="match status" value="1"/>
</dbReference>
<keyword evidence="14" id="KW-1185">Reference proteome</keyword>
<dbReference type="FunFam" id="3.40.50.1820:FF:000039">
    <property type="entry name" value="Esterase ybfF"/>
    <property type="match status" value="1"/>
</dbReference>
<comment type="catalytic activity">
    <reaction evidence="5">
        <text>a 1,2-diacyl-sn-glycerol + H2O = a 2-acylglycerol + a fatty acid + H(+)</text>
        <dbReference type="Rhea" id="RHEA:33275"/>
        <dbReference type="ChEBI" id="CHEBI:15377"/>
        <dbReference type="ChEBI" id="CHEBI:15378"/>
        <dbReference type="ChEBI" id="CHEBI:17389"/>
        <dbReference type="ChEBI" id="CHEBI:17815"/>
        <dbReference type="ChEBI" id="CHEBI:28868"/>
        <dbReference type="EC" id="3.1.1.116"/>
    </reaction>
</comment>
<dbReference type="GO" id="GO:0052689">
    <property type="term" value="F:carboxylic ester hydrolase activity"/>
    <property type="evidence" value="ECO:0007669"/>
    <property type="project" value="TreeGrafter"/>
</dbReference>
<gene>
    <name evidence="13" type="ORF">TBRA_LOCUS12759</name>
</gene>
<comment type="catalytic activity">
    <reaction evidence="8">
        <text>1-octadecanoyl-2-(4Z,7Z,10Z,13Z,16Z,19Z-docosahexaenoyl)-sn-glycerol + H2O = 2-(4Z,7Z,10Z,13Z,16Z,19Z-docosahexaenoyl)-glycerol + octadecanoate + H(+)</text>
        <dbReference type="Rhea" id="RHEA:77107"/>
        <dbReference type="ChEBI" id="CHEBI:15377"/>
        <dbReference type="ChEBI" id="CHEBI:15378"/>
        <dbReference type="ChEBI" id="CHEBI:25629"/>
        <dbReference type="ChEBI" id="CHEBI:77129"/>
        <dbReference type="ChEBI" id="CHEBI:186738"/>
    </reaction>
</comment>
<evidence type="ECO:0000256" key="2">
    <source>
        <dbReference type="ARBA" id="ARBA00022801"/>
    </source>
</evidence>
<evidence type="ECO:0000256" key="7">
    <source>
        <dbReference type="ARBA" id="ARBA00044064"/>
    </source>
</evidence>
<comment type="catalytic activity">
    <reaction evidence="11">
        <text>1-octadecanoyl-2-(5Z,8Z,11Z,14Z-eicosatetraenoyl)-sn-glycerol + H2O = 2-(5Z,8Z,11Z,14Z-eicosatetraenoyl)-glycerol + octadecanoate + H(+)</text>
        <dbReference type="Rhea" id="RHEA:38507"/>
        <dbReference type="ChEBI" id="CHEBI:15377"/>
        <dbReference type="ChEBI" id="CHEBI:15378"/>
        <dbReference type="ChEBI" id="CHEBI:25629"/>
        <dbReference type="ChEBI" id="CHEBI:52392"/>
        <dbReference type="ChEBI" id="CHEBI:75728"/>
    </reaction>
</comment>
<dbReference type="Proteomes" id="UP000479190">
    <property type="component" value="Unassembled WGS sequence"/>
</dbReference>
<evidence type="ECO:0000256" key="1">
    <source>
        <dbReference type="ARBA" id="ARBA00008645"/>
    </source>
</evidence>
<comment type="similarity">
    <text evidence="1">Belongs to the AB hydrolase superfamily.</text>
</comment>
<dbReference type="EC" id="3.1.1.116" evidence="3"/>
<dbReference type="SUPFAM" id="SSF53474">
    <property type="entry name" value="alpha/beta-Hydrolases"/>
    <property type="match status" value="1"/>
</dbReference>
<evidence type="ECO:0000256" key="3">
    <source>
        <dbReference type="ARBA" id="ARBA00026104"/>
    </source>
</evidence>
<dbReference type="AlphaFoldDB" id="A0A6H5J131"/>
<evidence type="ECO:0000256" key="5">
    <source>
        <dbReference type="ARBA" id="ARBA00043667"/>
    </source>
</evidence>
<protein>
    <recommendedName>
        <fullName evidence="7">sn-1-specific diacylglycerol lipase ABHD11</fullName>
        <ecNumber evidence="3">3.1.1.116</ecNumber>
    </recommendedName>
    <alternativeName>
        <fullName evidence="4">Alpha/beta hydrolase domain-containing protein 11</fullName>
    </alternativeName>
</protein>
<sequence>MQFWLNEEQPAPLRRKYFRFFFVFLNFNRRLRLMVIIYDSSQKPVKLAYASYESTNHEALDTKAPILIMHGLFGSKSNWNSLSKTIHQKTKRKVVTIDARNHGDSPHAAQHTYHHMSEDIALLANDLEIKKLILMGHSMGGGAVMYTALSYPELVEKLIVVDFCPTKTSPSLLGMIKLFDAMKSISLEGAPSLTKARKLADEQLSVNVKSNAVRQFLLTNLVESEPGKYKWRVNLPVLEENFPTRIANFTHEKDRKFNGPTLFIGGTESDYLKESDHPFIQKIFPMAKFHYITGAGHWVHADKPKEFLDCLTDFINEEH</sequence>
<evidence type="ECO:0000256" key="6">
    <source>
        <dbReference type="ARBA" id="ARBA00043742"/>
    </source>
</evidence>
<comment type="catalytic activity">
    <reaction evidence="10">
        <text>1-octadecanoyl-2-(9Z-octadecenoyl)-sn-glycerol + H2O = 2-(9Z-octadecenoyl)-glycerol + octadecanoate + H(+)</text>
        <dbReference type="Rhea" id="RHEA:77103"/>
        <dbReference type="ChEBI" id="CHEBI:15377"/>
        <dbReference type="ChEBI" id="CHEBI:15378"/>
        <dbReference type="ChEBI" id="CHEBI:25629"/>
        <dbReference type="ChEBI" id="CHEBI:73990"/>
        <dbReference type="ChEBI" id="CHEBI:75468"/>
    </reaction>
</comment>
<proteinExistence type="inferred from homology"/>
<dbReference type="EMBL" id="CADCXV010001086">
    <property type="protein sequence ID" value="CAB0041075.1"/>
    <property type="molecule type" value="Genomic_DNA"/>
</dbReference>
<reference evidence="13 14" key="1">
    <citation type="submission" date="2020-02" db="EMBL/GenBank/DDBJ databases">
        <authorList>
            <person name="Ferguson B K."/>
        </authorList>
    </citation>
    <scope>NUCLEOTIDE SEQUENCE [LARGE SCALE GENOMIC DNA]</scope>
</reference>